<gene>
    <name evidence="1" type="ORF">Goshw_025589</name>
</gene>
<comment type="caution">
    <text evidence="1">The sequence shown here is derived from an EMBL/GenBank/DDBJ whole genome shotgun (WGS) entry which is preliminary data.</text>
</comment>
<organism evidence="1 2">
    <name type="scientific">Gossypium schwendimanii</name>
    <name type="common">Cotton</name>
    <dbReference type="NCBI Taxonomy" id="34291"/>
    <lineage>
        <taxon>Eukaryota</taxon>
        <taxon>Viridiplantae</taxon>
        <taxon>Streptophyta</taxon>
        <taxon>Embryophyta</taxon>
        <taxon>Tracheophyta</taxon>
        <taxon>Spermatophyta</taxon>
        <taxon>Magnoliopsida</taxon>
        <taxon>eudicotyledons</taxon>
        <taxon>Gunneridae</taxon>
        <taxon>Pentapetalae</taxon>
        <taxon>rosids</taxon>
        <taxon>malvids</taxon>
        <taxon>Malvales</taxon>
        <taxon>Malvaceae</taxon>
        <taxon>Malvoideae</taxon>
        <taxon>Gossypium</taxon>
    </lineage>
</organism>
<dbReference type="OrthoDB" id="977403at2759"/>
<proteinExistence type="predicted"/>
<feature type="non-terminal residue" evidence="1">
    <location>
        <position position="65"/>
    </location>
</feature>
<sequence length="65" mass="7184">MLPRSVVVKVRMKPPQGVVKINFDATVAGKKTRYGLLARDSDGFVLGGRAVVLDKNLQIEWGEMQ</sequence>
<evidence type="ECO:0000313" key="2">
    <source>
        <dbReference type="Proteomes" id="UP000593576"/>
    </source>
</evidence>
<dbReference type="AlphaFoldDB" id="A0A7J9MPW9"/>
<name>A0A7J9MPW9_GOSSC</name>
<dbReference type="EMBL" id="JABFAF010000012">
    <property type="protein sequence ID" value="MBA0873031.1"/>
    <property type="molecule type" value="Genomic_DNA"/>
</dbReference>
<evidence type="ECO:0000313" key="1">
    <source>
        <dbReference type="EMBL" id="MBA0873031.1"/>
    </source>
</evidence>
<keyword evidence="2" id="KW-1185">Reference proteome</keyword>
<dbReference type="Proteomes" id="UP000593576">
    <property type="component" value="Unassembled WGS sequence"/>
</dbReference>
<accession>A0A7J9MPW9</accession>
<protein>
    <submittedName>
        <fullName evidence="1">Uncharacterized protein</fullName>
    </submittedName>
</protein>
<reference evidence="1 2" key="1">
    <citation type="journal article" date="2019" name="Genome Biol. Evol.">
        <title>Insights into the evolution of the New World diploid cottons (Gossypium, subgenus Houzingenia) based on genome sequencing.</title>
        <authorList>
            <person name="Grover C.E."/>
            <person name="Arick M.A. 2nd"/>
            <person name="Thrash A."/>
            <person name="Conover J.L."/>
            <person name="Sanders W.S."/>
            <person name="Peterson D.G."/>
            <person name="Frelichowski J.E."/>
            <person name="Scheffler J.A."/>
            <person name="Scheffler B.E."/>
            <person name="Wendel J.F."/>
        </authorList>
    </citation>
    <scope>NUCLEOTIDE SEQUENCE [LARGE SCALE GENOMIC DNA]</scope>
    <source>
        <strain evidence="1">1</strain>
        <tissue evidence="1">Leaf</tissue>
    </source>
</reference>